<dbReference type="Proteomes" id="UP000054477">
    <property type="component" value="Unassembled WGS sequence"/>
</dbReference>
<proteinExistence type="predicted"/>
<reference evidence="1 2" key="1">
    <citation type="submission" date="2014-04" db="EMBL/GenBank/DDBJ databases">
        <authorList>
            <consortium name="DOE Joint Genome Institute"/>
            <person name="Kuo A."/>
            <person name="Kohler A."/>
            <person name="Nagy L.G."/>
            <person name="Floudas D."/>
            <person name="Copeland A."/>
            <person name="Barry K.W."/>
            <person name="Cichocki N."/>
            <person name="Veneault-Fourrey C."/>
            <person name="LaButti K."/>
            <person name="Lindquist E.A."/>
            <person name="Lipzen A."/>
            <person name="Lundell T."/>
            <person name="Morin E."/>
            <person name="Murat C."/>
            <person name="Sun H."/>
            <person name="Tunlid A."/>
            <person name="Henrissat B."/>
            <person name="Grigoriev I.V."/>
            <person name="Hibbett D.S."/>
            <person name="Martin F."/>
            <person name="Nordberg H.P."/>
            <person name="Cantor M.N."/>
            <person name="Hua S.X."/>
        </authorList>
    </citation>
    <scope>NUCLEOTIDE SEQUENCE [LARGE SCALE GENOMIC DNA]</scope>
    <source>
        <strain evidence="1 2">LaAM-08-1</strain>
    </source>
</reference>
<dbReference type="EMBL" id="KN838593">
    <property type="protein sequence ID" value="KIK02402.1"/>
    <property type="molecule type" value="Genomic_DNA"/>
</dbReference>
<dbReference type="HOGENOM" id="CLU_2277943_0_0_1"/>
<gene>
    <name evidence="1" type="ORF">K443DRAFT_521010</name>
</gene>
<evidence type="ECO:0000313" key="1">
    <source>
        <dbReference type="EMBL" id="KIK02402.1"/>
    </source>
</evidence>
<keyword evidence="2" id="KW-1185">Reference proteome</keyword>
<name>A0A0C9XXM2_9AGAR</name>
<protein>
    <submittedName>
        <fullName evidence="1">Uncharacterized protein</fullName>
    </submittedName>
</protein>
<sequence length="102" mass="11643">MIVDYASSYLISRCQNLNKDSRCPQSIPLNGPCQIYSSLLCGYRELTLQFIPQTFRFSPFDVSFVDRNFSFFFPSIEMLRTCRSAFTNAGISVFSNKQKALG</sequence>
<reference evidence="2" key="2">
    <citation type="submission" date="2015-01" db="EMBL/GenBank/DDBJ databases">
        <title>Evolutionary Origins and Diversification of the Mycorrhizal Mutualists.</title>
        <authorList>
            <consortium name="DOE Joint Genome Institute"/>
            <consortium name="Mycorrhizal Genomics Consortium"/>
            <person name="Kohler A."/>
            <person name="Kuo A."/>
            <person name="Nagy L.G."/>
            <person name="Floudas D."/>
            <person name="Copeland A."/>
            <person name="Barry K.W."/>
            <person name="Cichocki N."/>
            <person name="Veneault-Fourrey C."/>
            <person name="LaButti K."/>
            <person name="Lindquist E.A."/>
            <person name="Lipzen A."/>
            <person name="Lundell T."/>
            <person name="Morin E."/>
            <person name="Murat C."/>
            <person name="Riley R."/>
            <person name="Ohm R."/>
            <person name="Sun H."/>
            <person name="Tunlid A."/>
            <person name="Henrissat B."/>
            <person name="Grigoriev I.V."/>
            <person name="Hibbett D.S."/>
            <person name="Martin F."/>
        </authorList>
    </citation>
    <scope>NUCLEOTIDE SEQUENCE [LARGE SCALE GENOMIC DNA]</scope>
    <source>
        <strain evidence="2">LaAM-08-1</strain>
    </source>
</reference>
<dbReference type="AlphaFoldDB" id="A0A0C9XXM2"/>
<evidence type="ECO:0000313" key="2">
    <source>
        <dbReference type="Proteomes" id="UP000054477"/>
    </source>
</evidence>
<organism evidence="1 2">
    <name type="scientific">Laccaria amethystina LaAM-08-1</name>
    <dbReference type="NCBI Taxonomy" id="1095629"/>
    <lineage>
        <taxon>Eukaryota</taxon>
        <taxon>Fungi</taxon>
        <taxon>Dikarya</taxon>
        <taxon>Basidiomycota</taxon>
        <taxon>Agaricomycotina</taxon>
        <taxon>Agaricomycetes</taxon>
        <taxon>Agaricomycetidae</taxon>
        <taxon>Agaricales</taxon>
        <taxon>Agaricineae</taxon>
        <taxon>Hydnangiaceae</taxon>
        <taxon>Laccaria</taxon>
    </lineage>
</organism>
<accession>A0A0C9XXM2</accession>